<dbReference type="GO" id="GO:0005576">
    <property type="term" value="C:extracellular region"/>
    <property type="evidence" value="ECO:0007669"/>
    <property type="project" value="UniProtKB-SubCell"/>
</dbReference>
<keyword evidence="4 9" id="KW-0732">Signal</keyword>
<sequence length="332" mass="38298">MSADSSVFMRASVLMIILIWSLHVSGLEATQYYGGRKSMQRTRMNSAYILRGLRYDLSKMNQQQYKKRMRNLTDRVSPGGPDHQHNSSPPALDCKDDLQGKFITRRKVVVYVRRGEGRGGKEREIRGKRILLLIELEAKERSGRWNNDIQKETTRRSKENVMAAHLPDIASHNIVKFLSTRDAIGASILSKQWECGWSFVHAIDFDEEEHDPLDKLYHKDNRLCDRMDHSSWDYWGCHSCLSDTVLNAESLTILNLEYVTTTSDDSIWLPSLKSLSLDKAPIFPDSMREELSPPLPSLKHLKVLSKCSPKLVKDYGWTDYLRWMAPSLEFFS</sequence>
<comment type="caution">
    <text evidence="10">The sequence shown here is derived from an EMBL/GenBank/DDBJ whole genome shotgun (WGS) entry which is preliminary data.</text>
</comment>
<feature type="region of interest" description="Disordered" evidence="8">
    <location>
        <begin position="73"/>
        <end position="94"/>
    </location>
</feature>
<evidence type="ECO:0000256" key="3">
    <source>
        <dbReference type="ARBA" id="ARBA00022525"/>
    </source>
</evidence>
<keyword evidence="3" id="KW-0964">Secreted</keyword>
<evidence type="ECO:0000256" key="8">
    <source>
        <dbReference type="SAM" id="MobiDB-lite"/>
    </source>
</evidence>
<evidence type="ECO:0000256" key="4">
    <source>
        <dbReference type="ARBA" id="ARBA00022729"/>
    </source>
</evidence>
<comment type="subcellular location">
    <subcellularLocation>
        <location evidence="1">Secreted</location>
        <location evidence="1">Extracellular space</location>
    </subcellularLocation>
</comment>
<proteinExistence type="inferred from homology"/>
<dbReference type="GO" id="GO:0030154">
    <property type="term" value="P:cell differentiation"/>
    <property type="evidence" value="ECO:0007669"/>
    <property type="project" value="UniProtKB-KW"/>
</dbReference>
<feature type="chain" id="PRO_5021919010" description="F-box domain-containing protein" evidence="9">
    <location>
        <begin position="30"/>
        <end position="332"/>
    </location>
</feature>
<dbReference type="EMBL" id="VIEB01000203">
    <property type="protein sequence ID" value="TQE01034.1"/>
    <property type="molecule type" value="Genomic_DNA"/>
</dbReference>
<evidence type="ECO:0000313" key="10">
    <source>
        <dbReference type="EMBL" id="TQE01034.1"/>
    </source>
</evidence>
<evidence type="ECO:0000256" key="1">
    <source>
        <dbReference type="ARBA" id="ARBA00004239"/>
    </source>
</evidence>
<evidence type="ECO:0000256" key="2">
    <source>
        <dbReference type="ARBA" id="ARBA00005416"/>
    </source>
</evidence>
<dbReference type="Proteomes" id="UP000315295">
    <property type="component" value="Unassembled WGS sequence"/>
</dbReference>
<organism evidence="10 11">
    <name type="scientific">Malus baccata</name>
    <name type="common">Siberian crab apple</name>
    <name type="synonym">Pyrus baccata</name>
    <dbReference type="NCBI Taxonomy" id="106549"/>
    <lineage>
        <taxon>Eukaryota</taxon>
        <taxon>Viridiplantae</taxon>
        <taxon>Streptophyta</taxon>
        <taxon>Embryophyta</taxon>
        <taxon>Tracheophyta</taxon>
        <taxon>Spermatophyta</taxon>
        <taxon>Magnoliopsida</taxon>
        <taxon>eudicotyledons</taxon>
        <taxon>Gunneridae</taxon>
        <taxon>Pentapetalae</taxon>
        <taxon>rosids</taxon>
        <taxon>fabids</taxon>
        <taxon>Rosales</taxon>
        <taxon>Rosaceae</taxon>
        <taxon>Amygdaloideae</taxon>
        <taxon>Maleae</taxon>
        <taxon>Malus</taxon>
    </lineage>
</organism>
<reference evidence="10 11" key="1">
    <citation type="journal article" date="2019" name="G3 (Bethesda)">
        <title>Sequencing of a Wild Apple (Malus baccata) Genome Unravels the Differences Between Cultivated and Wild Apple Species Regarding Disease Resistance and Cold Tolerance.</title>
        <authorList>
            <person name="Chen X."/>
        </authorList>
    </citation>
    <scope>NUCLEOTIDE SEQUENCE [LARGE SCALE GENOMIC DNA]</scope>
    <source>
        <strain evidence="11">cv. Shandingzi</strain>
        <tissue evidence="10">Leaves</tissue>
    </source>
</reference>
<dbReference type="InterPro" id="IPR039617">
    <property type="entry name" value="CLAVATA3-CLE"/>
</dbReference>
<keyword evidence="7" id="KW-0379">Hydroxylation</keyword>
<keyword evidence="11" id="KW-1185">Reference proteome</keyword>
<evidence type="ECO:0000313" key="11">
    <source>
        <dbReference type="Proteomes" id="UP000315295"/>
    </source>
</evidence>
<keyword evidence="5" id="KW-0221">Differentiation</keyword>
<accession>A0A540MQE7</accession>
<gene>
    <name evidence="10" type="ORF">C1H46_013311</name>
</gene>
<dbReference type="AlphaFoldDB" id="A0A540MQE7"/>
<name>A0A540MQE7_MALBA</name>
<dbReference type="PANTHER" id="PTHR36016:SF10">
    <property type="entry name" value="CLAVATA3_ESR (CLE)-RELATED PROTEIN 6-LIKE"/>
    <property type="match status" value="1"/>
</dbReference>
<evidence type="ECO:0000256" key="7">
    <source>
        <dbReference type="ARBA" id="ARBA00023278"/>
    </source>
</evidence>
<protein>
    <recommendedName>
        <fullName evidence="12">F-box domain-containing protein</fullName>
    </recommendedName>
</protein>
<dbReference type="PANTHER" id="PTHR36016">
    <property type="entry name" value="CLAVATA3/ESR (CLE)-RELATED PROTEIN 7"/>
    <property type="match status" value="1"/>
</dbReference>
<keyword evidence="6" id="KW-0325">Glycoprotein</keyword>
<evidence type="ECO:0000256" key="9">
    <source>
        <dbReference type="SAM" id="SignalP"/>
    </source>
</evidence>
<evidence type="ECO:0008006" key="12">
    <source>
        <dbReference type="Google" id="ProtNLM"/>
    </source>
</evidence>
<feature type="signal peptide" evidence="9">
    <location>
        <begin position="1"/>
        <end position="29"/>
    </location>
</feature>
<comment type="similarity">
    <text evidence="2">Belongs to the CLV3/ESR signal peptide family.</text>
</comment>
<evidence type="ECO:0000256" key="6">
    <source>
        <dbReference type="ARBA" id="ARBA00023180"/>
    </source>
</evidence>
<evidence type="ECO:0000256" key="5">
    <source>
        <dbReference type="ARBA" id="ARBA00022782"/>
    </source>
</evidence>